<name>A0A8J9Y777_9NEOP</name>
<feature type="non-terminal residue" evidence="1">
    <location>
        <position position="415"/>
    </location>
</feature>
<proteinExistence type="predicted"/>
<dbReference type="Proteomes" id="UP000838878">
    <property type="component" value="Chromosome 11"/>
</dbReference>
<protein>
    <submittedName>
        <fullName evidence="1">Uncharacterized protein</fullName>
    </submittedName>
</protein>
<evidence type="ECO:0000313" key="1">
    <source>
        <dbReference type="EMBL" id="CAH0716011.1"/>
    </source>
</evidence>
<sequence>MKNEYDLMKHEQKKLVLKENTKSDVIDNAEKWFPPGIEPRLSAFRADVLPLHHGNLTILSETAVLVPKYDVTRHDYASIKVVEEQRTLIYNEANTYIEGRCVTPPEACWRLFALEIPKKSYSVQRLDTHLPGQKRIANLNQTHEDLADIGQRGSTLKAYFKHNAEITRHNQSRDNISSRYHFYWQMPDNFTWIGRSSEWGSRVRHLRVIGRIHNVNFVAQPELYHLRLLLFHVKDATSFEDLRTVTDIQYQTSPENPNRLWEKFKENLSEDFIRAIRQNGKPIENAINRGYRMIARKLNTETTEGRNFQYWSQNFGFEDIDNYDLEDNQENLNTDESAVLGEQLYQLLKGRQIEVPRANKTELLDLSTKRYFLWSVFKTFKLEENMRGDIEQRQFGDYLLKLGNGELTLNTMEEI</sequence>
<organism evidence="1 2">
    <name type="scientific">Brenthis ino</name>
    <name type="common">lesser marbled fritillary</name>
    <dbReference type="NCBI Taxonomy" id="405034"/>
    <lineage>
        <taxon>Eukaryota</taxon>
        <taxon>Metazoa</taxon>
        <taxon>Ecdysozoa</taxon>
        <taxon>Arthropoda</taxon>
        <taxon>Hexapoda</taxon>
        <taxon>Insecta</taxon>
        <taxon>Pterygota</taxon>
        <taxon>Neoptera</taxon>
        <taxon>Endopterygota</taxon>
        <taxon>Lepidoptera</taxon>
        <taxon>Glossata</taxon>
        <taxon>Ditrysia</taxon>
        <taxon>Papilionoidea</taxon>
        <taxon>Nymphalidae</taxon>
        <taxon>Heliconiinae</taxon>
        <taxon>Argynnini</taxon>
        <taxon>Brenthis</taxon>
    </lineage>
</organism>
<gene>
    <name evidence="1" type="ORF">BINO364_LOCUS2857</name>
</gene>
<evidence type="ECO:0000313" key="2">
    <source>
        <dbReference type="Proteomes" id="UP000838878"/>
    </source>
</evidence>
<dbReference type="AlphaFoldDB" id="A0A8J9Y777"/>
<keyword evidence="2" id="KW-1185">Reference proteome</keyword>
<dbReference type="OrthoDB" id="1728974at2759"/>
<reference evidence="1" key="1">
    <citation type="submission" date="2021-12" db="EMBL/GenBank/DDBJ databases">
        <authorList>
            <person name="Martin H S."/>
        </authorList>
    </citation>
    <scope>NUCLEOTIDE SEQUENCE</scope>
</reference>
<accession>A0A8J9Y777</accession>
<dbReference type="EMBL" id="OV170231">
    <property type="protein sequence ID" value="CAH0716011.1"/>
    <property type="molecule type" value="Genomic_DNA"/>
</dbReference>